<evidence type="ECO:0000256" key="1">
    <source>
        <dbReference type="ARBA" id="ARBA00012202"/>
    </source>
</evidence>
<evidence type="ECO:0000259" key="5">
    <source>
        <dbReference type="Pfam" id="PF07701"/>
    </source>
</evidence>
<dbReference type="EMBL" id="OC916185">
    <property type="protein sequence ID" value="CAD7643431.1"/>
    <property type="molecule type" value="Genomic_DNA"/>
</dbReference>
<name>A0A7R9QF90_9ACAR</name>
<sequence length="437" mass="50691">MSTYWENMTHVIADDIPGIDEFERMLTRKEPLGKAMPGTALALKLYCLNETYVVTDKGACHSFYNQAVKLYDGYKIAKEFIHNNYHIYLAFALEVEKELNIKPDEKCDMSQAEYTHDYLTLCKANIHQHTCKRYGRDAWDEIRKLAKVKEPTFSIHKIYPDSYVPRLTAQAMKVLGITEREYLYNIGVSFVSLVGVYGYDKILSVLGRQFRDFLNGLDNLHEYLRFSYPKLKPPSYFVNNETEQGMTLHYRSKRQYFLWYTIGQIEEVGRHFYQTNVTTEIVTERYDNEEYYYILNLQFDNKAFCELRQLSAQRSHTESLSATPMSLMPLRAKSLFQIFPFCLVFDSDLTIKAVGGCLQVVLPDIVGNILPTVFTLLKPKVGYNWLSISGHLNTTFELASIQPLRRDSSKHNLDLKCDTNASEDNTIDSIDSIDFYL</sequence>
<dbReference type="GO" id="GO:0000166">
    <property type="term" value="F:nucleotide binding"/>
    <property type="evidence" value="ECO:0007669"/>
    <property type="project" value="UniProtKB-KW"/>
</dbReference>
<dbReference type="InterPro" id="IPR042463">
    <property type="entry name" value="HNOB_dom_associated_sf"/>
</dbReference>
<dbReference type="InterPro" id="IPR011645">
    <property type="entry name" value="HNOB_dom_associated"/>
</dbReference>
<evidence type="ECO:0000313" key="6">
    <source>
        <dbReference type="EMBL" id="CAD7643431.1"/>
    </source>
</evidence>
<dbReference type="Pfam" id="PF07700">
    <property type="entry name" value="HNOB"/>
    <property type="match status" value="1"/>
</dbReference>
<protein>
    <recommendedName>
        <fullName evidence="1">guanylate cyclase</fullName>
        <ecNumber evidence="1">4.6.1.2</ecNumber>
    </recommendedName>
</protein>
<gene>
    <name evidence="6" type="ORF">ONB1V03_LOCUS4126</name>
</gene>
<feature type="domain" description="Heme NO-binding" evidence="4">
    <location>
        <begin position="126"/>
        <end position="280"/>
    </location>
</feature>
<organism evidence="6">
    <name type="scientific">Oppiella nova</name>
    <dbReference type="NCBI Taxonomy" id="334625"/>
    <lineage>
        <taxon>Eukaryota</taxon>
        <taxon>Metazoa</taxon>
        <taxon>Ecdysozoa</taxon>
        <taxon>Arthropoda</taxon>
        <taxon>Chelicerata</taxon>
        <taxon>Arachnida</taxon>
        <taxon>Acari</taxon>
        <taxon>Acariformes</taxon>
        <taxon>Sarcoptiformes</taxon>
        <taxon>Oribatida</taxon>
        <taxon>Brachypylina</taxon>
        <taxon>Oppioidea</taxon>
        <taxon>Oppiidae</taxon>
        <taxon>Oppiella</taxon>
    </lineage>
</organism>
<dbReference type="Gene3D" id="3.90.1520.10">
    <property type="entry name" value="H-NOX domain"/>
    <property type="match status" value="1"/>
</dbReference>
<dbReference type="GO" id="GO:0008074">
    <property type="term" value="C:guanylate cyclase complex, soluble"/>
    <property type="evidence" value="ECO:0007669"/>
    <property type="project" value="TreeGrafter"/>
</dbReference>
<proteinExistence type="predicted"/>
<accession>A0A7R9QF90</accession>
<dbReference type="Proteomes" id="UP000728032">
    <property type="component" value="Unassembled WGS sequence"/>
</dbReference>
<evidence type="ECO:0000256" key="2">
    <source>
        <dbReference type="ARBA" id="ARBA00022741"/>
    </source>
</evidence>
<dbReference type="Gene3D" id="3.30.450.260">
    <property type="entry name" value="Haem NO binding associated domain"/>
    <property type="match status" value="1"/>
</dbReference>
<dbReference type="Pfam" id="PF07701">
    <property type="entry name" value="HNOBA"/>
    <property type="match status" value="1"/>
</dbReference>
<dbReference type="GO" id="GO:0070482">
    <property type="term" value="P:response to oxygen levels"/>
    <property type="evidence" value="ECO:0007669"/>
    <property type="project" value="TreeGrafter"/>
</dbReference>
<dbReference type="GO" id="GO:0020037">
    <property type="term" value="F:heme binding"/>
    <property type="evidence" value="ECO:0007669"/>
    <property type="project" value="InterPro"/>
</dbReference>
<evidence type="ECO:0000259" key="4">
    <source>
        <dbReference type="Pfam" id="PF07700"/>
    </source>
</evidence>
<keyword evidence="3" id="KW-0141">cGMP biosynthesis</keyword>
<dbReference type="GO" id="GO:0070026">
    <property type="term" value="F:nitric oxide binding"/>
    <property type="evidence" value="ECO:0007669"/>
    <property type="project" value="TreeGrafter"/>
</dbReference>
<dbReference type="GO" id="GO:0004383">
    <property type="term" value="F:guanylate cyclase activity"/>
    <property type="evidence" value="ECO:0007669"/>
    <property type="project" value="UniProtKB-EC"/>
</dbReference>
<dbReference type="PANTHER" id="PTHR45655">
    <property type="entry name" value="GUANYLATE CYCLASE SOLUBLE SUBUNIT BETA-2"/>
    <property type="match status" value="1"/>
</dbReference>
<reference evidence="6" key="1">
    <citation type="submission" date="2020-11" db="EMBL/GenBank/DDBJ databases">
        <authorList>
            <person name="Tran Van P."/>
        </authorList>
    </citation>
    <scope>NUCLEOTIDE SEQUENCE</scope>
</reference>
<dbReference type="SUPFAM" id="SSF111126">
    <property type="entry name" value="Ligand-binding domain in the NO signalling and Golgi transport"/>
    <property type="match status" value="1"/>
</dbReference>
<keyword evidence="2" id="KW-0547">Nucleotide-binding</keyword>
<evidence type="ECO:0000313" key="7">
    <source>
        <dbReference type="Proteomes" id="UP000728032"/>
    </source>
</evidence>
<evidence type="ECO:0000256" key="3">
    <source>
        <dbReference type="ARBA" id="ARBA00023293"/>
    </source>
</evidence>
<dbReference type="EC" id="4.6.1.2" evidence="1"/>
<dbReference type="AlphaFoldDB" id="A0A7R9QF90"/>
<dbReference type="InterPro" id="IPR038158">
    <property type="entry name" value="H-NOX_domain_sf"/>
</dbReference>
<dbReference type="PANTHER" id="PTHR45655:SF10">
    <property type="entry name" value="SOLUBLE GUANYLATE CYCLASE 88E"/>
    <property type="match status" value="1"/>
</dbReference>
<keyword evidence="7" id="KW-1185">Reference proteome</keyword>
<dbReference type="GO" id="GO:0038060">
    <property type="term" value="P:nitric oxide-cGMP-mediated signaling"/>
    <property type="evidence" value="ECO:0007669"/>
    <property type="project" value="TreeGrafter"/>
</dbReference>
<dbReference type="OrthoDB" id="6127067at2759"/>
<feature type="domain" description="Haem NO binding associated" evidence="5">
    <location>
        <begin position="329"/>
        <end position="425"/>
    </location>
</feature>
<dbReference type="GO" id="GO:0019826">
    <property type="term" value="F:oxygen sensor activity"/>
    <property type="evidence" value="ECO:0007669"/>
    <property type="project" value="TreeGrafter"/>
</dbReference>
<dbReference type="EMBL" id="CAJPVJ010001360">
    <property type="protein sequence ID" value="CAG2164575.1"/>
    <property type="molecule type" value="Genomic_DNA"/>
</dbReference>
<dbReference type="InterPro" id="IPR011644">
    <property type="entry name" value="Heme_NO-bd"/>
</dbReference>
<dbReference type="InterPro" id="IPR024096">
    <property type="entry name" value="NO_sig/Golgi_transp_ligand-bd"/>
</dbReference>